<name>A0A1E8CMC5_9GAMM</name>
<comment type="caution">
    <text evidence="2">The sequence shown here is derived from an EMBL/GenBank/DDBJ whole genome shotgun (WGS) entry which is preliminary data.</text>
</comment>
<keyword evidence="3" id="KW-1185">Reference proteome</keyword>
<organism evidence="2 3">
    <name type="scientific">Pseudohongiella acticola</name>
    <dbReference type="NCBI Taxonomy" id="1524254"/>
    <lineage>
        <taxon>Bacteria</taxon>
        <taxon>Pseudomonadati</taxon>
        <taxon>Pseudomonadota</taxon>
        <taxon>Gammaproteobacteria</taxon>
        <taxon>Pseudomonadales</taxon>
        <taxon>Pseudohongiellaceae</taxon>
        <taxon>Pseudohongiella</taxon>
    </lineage>
</organism>
<keyword evidence="1" id="KW-0812">Transmembrane</keyword>
<dbReference type="EMBL" id="MASR01000001">
    <property type="protein sequence ID" value="OFE13455.1"/>
    <property type="molecule type" value="Genomic_DNA"/>
</dbReference>
<evidence type="ECO:0000313" key="2">
    <source>
        <dbReference type="EMBL" id="OFE13455.1"/>
    </source>
</evidence>
<gene>
    <name evidence="2" type="ORF">PHACT_10165</name>
</gene>
<dbReference type="AlphaFoldDB" id="A0A1E8CMC5"/>
<evidence type="ECO:0000256" key="1">
    <source>
        <dbReference type="SAM" id="Phobius"/>
    </source>
</evidence>
<sequence>MFSYLTPQAGDFISVFQRVKFPLTWLVKCFFILLKLPYFFFFEDETAMNIMINTTTTPPTAAQVITIPFNLKIRFIKT</sequence>
<feature type="transmembrane region" description="Helical" evidence="1">
    <location>
        <begin position="23"/>
        <end position="42"/>
    </location>
</feature>
<reference evidence="3" key="1">
    <citation type="submission" date="2016-07" db="EMBL/GenBank/DDBJ databases">
        <authorList>
            <person name="Florea S."/>
            <person name="Webb J.S."/>
            <person name="Jaromczyk J."/>
            <person name="Schardl C.L."/>
        </authorList>
    </citation>
    <scope>NUCLEOTIDE SEQUENCE [LARGE SCALE GENOMIC DNA]</scope>
    <source>
        <strain evidence="3">KCTC 42131</strain>
    </source>
</reference>
<keyword evidence="1" id="KW-1133">Transmembrane helix</keyword>
<proteinExistence type="predicted"/>
<keyword evidence="1" id="KW-0472">Membrane</keyword>
<evidence type="ECO:0000313" key="3">
    <source>
        <dbReference type="Proteomes" id="UP000175669"/>
    </source>
</evidence>
<accession>A0A1E8CMC5</accession>
<protein>
    <submittedName>
        <fullName evidence="2">Uncharacterized protein</fullName>
    </submittedName>
</protein>
<dbReference type="STRING" id="1524254.PHACT_10165"/>
<dbReference type="Proteomes" id="UP000175669">
    <property type="component" value="Unassembled WGS sequence"/>
</dbReference>